<gene>
    <name evidence="1" type="ORF">VNO80_03064</name>
</gene>
<reference evidence="1 2" key="1">
    <citation type="submission" date="2024-01" db="EMBL/GenBank/DDBJ databases">
        <title>The genomes of 5 underutilized Papilionoideae crops provide insights into root nodulation and disease resistanc.</title>
        <authorList>
            <person name="Jiang F."/>
        </authorList>
    </citation>
    <scope>NUCLEOTIDE SEQUENCE [LARGE SCALE GENOMIC DNA]</scope>
    <source>
        <strain evidence="1">JINMINGXINNONG_FW02</strain>
        <tissue evidence="1">Leaves</tissue>
    </source>
</reference>
<dbReference type="EMBL" id="JAYMYR010000002">
    <property type="protein sequence ID" value="KAK7377635.1"/>
    <property type="molecule type" value="Genomic_DNA"/>
</dbReference>
<accession>A0AAN9NSH5</accession>
<comment type="caution">
    <text evidence="1">The sequence shown here is derived from an EMBL/GenBank/DDBJ whole genome shotgun (WGS) entry which is preliminary data.</text>
</comment>
<protein>
    <submittedName>
        <fullName evidence="1">Uncharacterized protein</fullName>
    </submittedName>
</protein>
<keyword evidence="2" id="KW-1185">Reference proteome</keyword>
<name>A0AAN9NSH5_PHACN</name>
<organism evidence="1 2">
    <name type="scientific">Phaseolus coccineus</name>
    <name type="common">Scarlet runner bean</name>
    <name type="synonym">Phaseolus multiflorus</name>
    <dbReference type="NCBI Taxonomy" id="3886"/>
    <lineage>
        <taxon>Eukaryota</taxon>
        <taxon>Viridiplantae</taxon>
        <taxon>Streptophyta</taxon>
        <taxon>Embryophyta</taxon>
        <taxon>Tracheophyta</taxon>
        <taxon>Spermatophyta</taxon>
        <taxon>Magnoliopsida</taxon>
        <taxon>eudicotyledons</taxon>
        <taxon>Gunneridae</taxon>
        <taxon>Pentapetalae</taxon>
        <taxon>rosids</taxon>
        <taxon>fabids</taxon>
        <taxon>Fabales</taxon>
        <taxon>Fabaceae</taxon>
        <taxon>Papilionoideae</taxon>
        <taxon>50 kb inversion clade</taxon>
        <taxon>NPAAA clade</taxon>
        <taxon>indigoferoid/millettioid clade</taxon>
        <taxon>Phaseoleae</taxon>
        <taxon>Phaseolus</taxon>
    </lineage>
</organism>
<proteinExistence type="predicted"/>
<evidence type="ECO:0000313" key="1">
    <source>
        <dbReference type="EMBL" id="KAK7377635.1"/>
    </source>
</evidence>
<sequence length="84" mass="9397">MSRSHLLVKGGARGRDSASESGWELFAYTLFDLREQQEGLVSKNDYQGRWAKAKLNGLDRLLLCRSAQPTTPKAEDRGEKAVDD</sequence>
<evidence type="ECO:0000313" key="2">
    <source>
        <dbReference type="Proteomes" id="UP001374584"/>
    </source>
</evidence>
<dbReference type="Proteomes" id="UP001374584">
    <property type="component" value="Unassembled WGS sequence"/>
</dbReference>
<dbReference type="AlphaFoldDB" id="A0AAN9NSH5"/>